<feature type="non-terminal residue" evidence="1">
    <location>
        <position position="134"/>
    </location>
</feature>
<organism evidence="1 2">
    <name type="scientific">Suillus subaureus</name>
    <dbReference type="NCBI Taxonomy" id="48587"/>
    <lineage>
        <taxon>Eukaryota</taxon>
        <taxon>Fungi</taxon>
        <taxon>Dikarya</taxon>
        <taxon>Basidiomycota</taxon>
        <taxon>Agaricomycotina</taxon>
        <taxon>Agaricomycetes</taxon>
        <taxon>Agaricomycetidae</taxon>
        <taxon>Boletales</taxon>
        <taxon>Suillineae</taxon>
        <taxon>Suillaceae</taxon>
        <taxon>Suillus</taxon>
    </lineage>
</organism>
<keyword evidence="2" id="KW-1185">Reference proteome</keyword>
<evidence type="ECO:0000313" key="1">
    <source>
        <dbReference type="EMBL" id="KAG1812827.1"/>
    </source>
</evidence>
<protein>
    <submittedName>
        <fullName evidence="1">Uncharacterized protein</fullName>
    </submittedName>
</protein>
<name>A0A9P7E7M0_9AGAM</name>
<dbReference type="Proteomes" id="UP000807769">
    <property type="component" value="Unassembled WGS sequence"/>
</dbReference>
<comment type="caution">
    <text evidence="1">The sequence shown here is derived from an EMBL/GenBank/DDBJ whole genome shotgun (WGS) entry which is preliminary data.</text>
</comment>
<dbReference type="EMBL" id="JABBWG010000025">
    <property type="protein sequence ID" value="KAG1812827.1"/>
    <property type="molecule type" value="Genomic_DNA"/>
</dbReference>
<gene>
    <name evidence="1" type="ORF">BJ212DRAFT_1368399</name>
</gene>
<reference evidence="1" key="1">
    <citation type="journal article" date="2020" name="New Phytol.">
        <title>Comparative genomics reveals dynamic genome evolution in host specialist ectomycorrhizal fungi.</title>
        <authorList>
            <person name="Lofgren L.A."/>
            <person name="Nguyen N.H."/>
            <person name="Vilgalys R."/>
            <person name="Ruytinx J."/>
            <person name="Liao H.L."/>
            <person name="Branco S."/>
            <person name="Kuo A."/>
            <person name="LaButti K."/>
            <person name="Lipzen A."/>
            <person name="Andreopoulos W."/>
            <person name="Pangilinan J."/>
            <person name="Riley R."/>
            <person name="Hundley H."/>
            <person name="Na H."/>
            <person name="Barry K."/>
            <person name="Grigoriev I.V."/>
            <person name="Stajich J.E."/>
            <person name="Kennedy P.G."/>
        </authorList>
    </citation>
    <scope>NUCLEOTIDE SEQUENCE</scope>
    <source>
        <strain evidence="1">MN1</strain>
    </source>
</reference>
<accession>A0A9P7E7M0</accession>
<dbReference type="GeneID" id="64630198"/>
<proteinExistence type="predicted"/>
<dbReference type="AlphaFoldDB" id="A0A9P7E7M0"/>
<evidence type="ECO:0000313" key="2">
    <source>
        <dbReference type="Proteomes" id="UP000807769"/>
    </source>
</evidence>
<dbReference type="RefSeq" id="XP_041190850.1">
    <property type="nucleotide sequence ID" value="XM_041336181.1"/>
</dbReference>
<sequence length="134" mass="15329">FILDAVFFVLTMRSLWIHSMEFQQLYPSSLLHVLFRDGEFAFWRAPSASVFCNALTVASWIAFWDNPKYFLAKGFATPLLSVAGQRLVLNIRGLKTRTYTTGDLSREVDRQLQAFAEMDSPGLDDVEELEDVLE</sequence>
<dbReference type="OrthoDB" id="2680521at2759"/>